<evidence type="ECO:0000313" key="8">
    <source>
        <dbReference type="EMBL" id="CAF3535246.1"/>
    </source>
</evidence>
<evidence type="ECO:0000313" key="9">
    <source>
        <dbReference type="EMBL" id="CAF3664271.1"/>
    </source>
</evidence>
<feature type="compositionally biased region" description="Low complexity" evidence="4">
    <location>
        <begin position="226"/>
        <end position="253"/>
    </location>
</feature>
<dbReference type="GO" id="GO:1990247">
    <property type="term" value="F:N6-methyladenosine-containing RNA reader activity"/>
    <property type="evidence" value="ECO:0007669"/>
    <property type="project" value="TreeGrafter"/>
</dbReference>
<evidence type="ECO:0000313" key="6">
    <source>
        <dbReference type="EMBL" id="CAF3354110.1"/>
    </source>
</evidence>
<feature type="compositionally biased region" description="Polar residues" evidence="4">
    <location>
        <begin position="424"/>
        <end position="442"/>
    </location>
</feature>
<dbReference type="Proteomes" id="UP000663838">
    <property type="component" value="Unassembled WGS sequence"/>
</dbReference>
<feature type="region of interest" description="Disordered" evidence="4">
    <location>
        <begin position="273"/>
        <end position="442"/>
    </location>
</feature>
<dbReference type="EMBL" id="CAJOBS010000005">
    <property type="protein sequence ID" value="CAF4462184.1"/>
    <property type="molecule type" value="Genomic_DNA"/>
</dbReference>
<feature type="region of interest" description="Disordered" evidence="4">
    <location>
        <begin position="636"/>
        <end position="681"/>
    </location>
</feature>
<dbReference type="AlphaFoldDB" id="A0A818JAK0"/>
<dbReference type="EMBL" id="CAJNYT010003179">
    <property type="protein sequence ID" value="CAF3535246.1"/>
    <property type="molecule type" value="Genomic_DNA"/>
</dbReference>
<protein>
    <recommendedName>
        <fullName evidence="5">YTH domain-containing protein</fullName>
    </recommendedName>
</protein>
<dbReference type="GO" id="GO:0003729">
    <property type="term" value="F:mRNA binding"/>
    <property type="evidence" value="ECO:0007669"/>
    <property type="project" value="TreeGrafter"/>
</dbReference>
<feature type="domain" description="YTH" evidence="5">
    <location>
        <begin position="474"/>
        <end position="609"/>
    </location>
</feature>
<dbReference type="EMBL" id="CAJNYV010000277">
    <property type="protein sequence ID" value="CAF3354110.1"/>
    <property type="molecule type" value="Genomic_DNA"/>
</dbReference>
<evidence type="ECO:0000313" key="7">
    <source>
        <dbReference type="EMBL" id="CAF3438978.1"/>
    </source>
</evidence>
<accession>A0A818JAK0</accession>
<dbReference type="InterPro" id="IPR007275">
    <property type="entry name" value="YTH_domain"/>
</dbReference>
<dbReference type="PANTHER" id="PTHR12357:SF89">
    <property type="entry name" value="YTH DOMAIN-CONTAINING FAMILY PROTEIN"/>
    <property type="match status" value="1"/>
</dbReference>
<dbReference type="PROSITE" id="PS50882">
    <property type="entry name" value="YTH"/>
    <property type="match status" value="1"/>
</dbReference>
<evidence type="ECO:0000313" key="11">
    <source>
        <dbReference type="EMBL" id="CAF4462184.1"/>
    </source>
</evidence>
<dbReference type="InterPro" id="IPR045168">
    <property type="entry name" value="YTH_prot"/>
</dbReference>
<reference evidence="8" key="1">
    <citation type="submission" date="2021-02" db="EMBL/GenBank/DDBJ databases">
        <authorList>
            <person name="Nowell W R."/>
        </authorList>
    </citation>
    <scope>NUCLEOTIDE SEQUENCE</scope>
</reference>
<dbReference type="Proteomes" id="UP000663869">
    <property type="component" value="Unassembled WGS sequence"/>
</dbReference>
<dbReference type="EMBL" id="CAJNYU010003357">
    <property type="protein sequence ID" value="CAF3664271.1"/>
    <property type="molecule type" value="Genomic_DNA"/>
</dbReference>
<feature type="compositionally biased region" description="Low complexity" evidence="4">
    <location>
        <begin position="283"/>
        <end position="322"/>
    </location>
</feature>
<feature type="compositionally biased region" description="Polar residues" evidence="4">
    <location>
        <begin position="273"/>
        <end position="282"/>
    </location>
</feature>
<dbReference type="Gene3D" id="3.10.590.10">
    <property type="entry name" value="ph1033 like domains"/>
    <property type="match status" value="1"/>
</dbReference>
<sequence>MINERSSAQANTPTSANMQYGYPTNHYDMMSMAPMQNPTDLYSYYPPSLYQPFGGFDDHSQWGTADTSGNVPQHPPGPMQFHPQMYTPSPIDMSRSPFEYPAPHHAYPHYHPGFTPSTFPGPPSTGTSTFDMSWNPHSLSMQQMQVAAQQQMTPIGAGPASNKKISVYDEYPAGGVGDMLAQHMNAVDLGNSANNDDTHNYDNGANDNTLHVNTLSSKEQQQHYQSNSSNLSLSSRPSQVPSSSASSGPKSYASVVSSDTININNNKLTQPIHNIPVRSTVQSSTNELNNTTSNFSNDSNNSRSNTNMRGNNNNNNNNNMNNYSQQTRNGSGGYNSRNQQQQQQQQSSGSGGFLNWANSSSSSNSRGNNNNNNSNTPSNYYNSGSPNYYERSSYSQQQQTATSSNNNTNKRSNFNYQQNYSSSRTASNMSNGSGPSSAVGQQQPLSAANQEFLDNLKRNHQYNPKDFNLNPKGARFFVIKSYSEDDVHRSIKYNIWCSTEHGNKRLDAAFREREGKGPIYLFYSVNASGHFCGMAEMMSPLDYEHQTDVWQMSNKWQGKFEVKWIYVKDVPNQQFRNIRLENNDNKPVTNSRDTQEIPYEKGKLMLKTMHLYRDKTSIFDDFQYYESKQAEEVVKKPTTNDFINTNPRGNNNNKRQYSANKTPADQQQQHQTENINDEDIQ</sequence>
<dbReference type="Proteomes" id="UP000663825">
    <property type="component" value="Unassembled WGS sequence"/>
</dbReference>
<evidence type="ECO:0000259" key="5">
    <source>
        <dbReference type="PROSITE" id="PS50882"/>
    </source>
</evidence>
<gene>
    <name evidence="9" type="ORF">FME351_LOCUS25268</name>
    <name evidence="8" type="ORF">GRG538_LOCUS19480</name>
    <name evidence="6" type="ORF">KIK155_LOCUS3882</name>
    <name evidence="7" type="ORF">TIS948_LOCUS31020</name>
    <name evidence="11" type="ORF">TOA249_LOCUS213</name>
    <name evidence="10" type="ORF">TSG867_LOCUS4634</name>
</gene>
<dbReference type="FunFam" id="3.10.590.10:FF:000001">
    <property type="entry name" value="YTH domain family 1, isoform CRA_a"/>
    <property type="match status" value="1"/>
</dbReference>
<keyword evidence="3" id="KW-0694">RNA-binding</keyword>
<organism evidence="8 12">
    <name type="scientific">Rotaria socialis</name>
    <dbReference type="NCBI Taxonomy" id="392032"/>
    <lineage>
        <taxon>Eukaryota</taxon>
        <taxon>Metazoa</taxon>
        <taxon>Spiralia</taxon>
        <taxon>Gnathifera</taxon>
        <taxon>Rotifera</taxon>
        <taxon>Eurotatoria</taxon>
        <taxon>Bdelloidea</taxon>
        <taxon>Philodinida</taxon>
        <taxon>Philodinidae</taxon>
        <taxon>Rotaria</taxon>
    </lineage>
</organism>
<dbReference type="Proteomes" id="UP000663862">
    <property type="component" value="Unassembled WGS sequence"/>
</dbReference>
<feature type="compositionally biased region" description="Low complexity" evidence="4">
    <location>
        <begin position="334"/>
        <end position="348"/>
    </location>
</feature>
<dbReference type="CDD" id="cd21134">
    <property type="entry name" value="YTH"/>
    <property type="match status" value="1"/>
</dbReference>
<comment type="subcellular location">
    <subcellularLocation>
        <location evidence="1">Cytoplasm</location>
    </subcellularLocation>
</comment>
<evidence type="ECO:0000313" key="10">
    <source>
        <dbReference type="EMBL" id="CAF4275629.1"/>
    </source>
</evidence>
<evidence type="ECO:0000256" key="4">
    <source>
        <dbReference type="SAM" id="MobiDB-lite"/>
    </source>
</evidence>
<feature type="compositionally biased region" description="Polar residues" evidence="4">
    <location>
        <begin position="191"/>
        <end position="225"/>
    </location>
</feature>
<dbReference type="Proteomes" id="UP000663865">
    <property type="component" value="Unassembled WGS sequence"/>
</dbReference>
<feature type="region of interest" description="Disordered" evidence="4">
    <location>
        <begin position="190"/>
        <end position="253"/>
    </location>
</feature>
<feature type="compositionally biased region" description="Low complexity" evidence="4">
    <location>
        <begin position="644"/>
        <end position="653"/>
    </location>
</feature>
<evidence type="ECO:0000256" key="3">
    <source>
        <dbReference type="ARBA" id="ARBA00022884"/>
    </source>
</evidence>
<dbReference type="OrthoDB" id="306690at2759"/>
<feature type="compositionally biased region" description="Low complexity" evidence="4">
    <location>
        <begin position="358"/>
        <end position="423"/>
    </location>
</feature>
<proteinExistence type="predicted"/>
<feature type="compositionally biased region" description="Polar residues" evidence="4">
    <location>
        <begin position="654"/>
        <end position="674"/>
    </location>
</feature>
<dbReference type="GO" id="GO:0061157">
    <property type="term" value="P:mRNA destabilization"/>
    <property type="evidence" value="ECO:0007669"/>
    <property type="project" value="TreeGrafter"/>
</dbReference>
<dbReference type="EMBL" id="CAJNXB010005667">
    <property type="protein sequence ID" value="CAF3438978.1"/>
    <property type="molecule type" value="Genomic_DNA"/>
</dbReference>
<dbReference type="Pfam" id="PF04146">
    <property type="entry name" value="YTH"/>
    <property type="match status" value="1"/>
</dbReference>
<evidence type="ECO:0000313" key="12">
    <source>
        <dbReference type="Proteomes" id="UP000663872"/>
    </source>
</evidence>
<dbReference type="PANTHER" id="PTHR12357">
    <property type="entry name" value="YTH YT521-B HOMOLOGY DOMAIN-CONTAINING"/>
    <property type="match status" value="1"/>
</dbReference>
<evidence type="ECO:0000256" key="2">
    <source>
        <dbReference type="ARBA" id="ARBA00022490"/>
    </source>
</evidence>
<name>A0A818JAK0_9BILA</name>
<comment type="caution">
    <text evidence="8">The sequence shown here is derived from an EMBL/GenBank/DDBJ whole genome shotgun (WGS) entry which is preliminary data.</text>
</comment>
<evidence type="ECO:0000256" key="1">
    <source>
        <dbReference type="ARBA" id="ARBA00004496"/>
    </source>
</evidence>
<keyword evidence="2" id="KW-0963">Cytoplasm</keyword>
<dbReference type="EMBL" id="CAJOBQ010000152">
    <property type="protein sequence ID" value="CAF4275629.1"/>
    <property type="molecule type" value="Genomic_DNA"/>
</dbReference>
<dbReference type="GO" id="GO:0005737">
    <property type="term" value="C:cytoplasm"/>
    <property type="evidence" value="ECO:0007669"/>
    <property type="project" value="UniProtKB-SubCell"/>
</dbReference>
<dbReference type="Proteomes" id="UP000663872">
    <property type="component" value="Unassembled WGS sequence"/>
</dbReference>